<keyword evidence="7" id="KW-1185">Reference proteome</keyword>
<evidence type="ECO:0000256" key="4">
    <source>
        <dbReference type="RuleBase" id="RU361161"/>
    </source>
</evidence>
<dbReference type="Proteomes" id="UP001500967">
    <property type="component" value="Unassembled WGS sequence"/>
</dbReference>
<dbReference type="SUPFAM" id="SSF52279">
    <property type="entry name" value="Beta-D-glucan exohydrolase, C-terminal domain"/>
    <property type="match status" value="1"/>
</dbReference>
<evidence type="ECO:0000313" key="6">
    <source>
        <dbReference type="EMBL" id="GAA0248609.1"/>
    </source>
</evidence>
<dbReference type="Gene3D" id="3.40.50.1700">
    <property type="entry name" value="Glycoside hydrolase family 3 C-terminal domain"/>
    <property type="match status" value="1"/>
</dbReference>
<dbReference type="Pfam" id="PF01915">
    <property type="entry name" value="Glyco_hydro_3_C"/>
    <property type="match status" value="1"/>
</dbReference>
<gene>
    <name evidence="6" type="ORF">GCM10009539_37380</name>
</gene>
<dbReference type="Gene3D" id="3.20.20.300">
    <property type="entry name" value="Glycoside hydrolase, family 3, N-terminal domain"/>
    <property type="match status" value="1"/>
</dbReference>
<dbReference type="InterPro" id="IPR013783">
    <property type="entry name" value="Ig-like_fold"/>
</dbReference>
<dbReference type="InterPro" id="IPR037524">
    <property type="entry name" value="PA14/GLEYA"/>
</dbReference>
<dbReference type="InterPro" id="IPR017853">
    <property type="entry name" value="GH"/>
</dbReference>
<dbReference type="RefSeq" id="WP_344650107.1">
    <property type="nucleotide sequence ID" value="NZ_BAAAGX010000014.1"/>
</dbReference>
<dbReference type="SMART" id="SM01217">
    <property type="entry name" value="Fn3_like"/>
    <property type="match status" value="1"/>
</dbReference>
<dbReference type="Pfam" id="PF14310">
    <property type="entry name" value="Fn3-like"/>
    <property type="match status" value="1"/>
</dbReference>
<keyword evidence="4" id="KW-0326">Glycosidase</keyword>
<evidence type="ECO:0000313" key="7">
    <source>
        <dbReference type="Proteomes" id="UP001500967"/>
    </source>
</evidence>
<dbReference type="InterPro" id="IPR036881">
    <property type="entry name" value="Glyco_hydro_3_C_sf"/>
</dbReference>
<dbReference type="Gene3D" id="2.60.40.10">
    <property type="entry name" value="Immunoglobulins"/>
    <property type="match status" value="1"/>
</dbReference>
<name>A0ABN0UF89_9ACTN</name>
<dbReference type="InterPro" id="IPR036962">
    <property type="entry name" value="Glyco_hydro_3_N_sf"/>
</dbReference>
<accession>A0ABN0UF89</accession>
<evidence type="ECO:0000259" key="5">
    <source>
        <dbReference type="PROSITE" id="PS51820"/>
    </source>
</evidence>
<dbReference type="InterPro" id="IPR026891">
    <property type="entry name" value="Fn3-like"/>
</dbReference>
<keyword evidence="2 4" id="KW-0378">Hydrolase</keyword>
<dbReference type="PROSITE" id="PS00775">
    <property type="entry name" value="GLYCOSYL_HYDROL_F3"/>
    <property type="match status" value="1"/>
</dbReference>
<dbReference type="GO" id="GO:0016787">
    <property type="term" value="F:hydrolase activity"/>
    <property type="evidence" value="ECO:0007669"/>
    <property type="project" value="UniProtKB-KW"/>
</dbReference>
<reference evidence="6 7" key="1">
    <citation type="journal article" date="2019" name="Int. J. Syst. Evol. Microbiol.">
        <title>The Global Catalogue of Microorganisms (GCM) 10K type strain sequencing project: providing services to taxonomists for standard genome sequencing and annotation.</title>
        <authorList>
            <consortium name="The Broad Institute Genomics Platform"/>
            <consortium name="The Broad Institute Genome Sequencing Center for Infectious Disease"/>
            <person name="Wu L."/>
            <person name="Ma J."/>
        </authorList>
    </citation>
    <scope>NUCLEOTIDE SEQUENCE [LARGE SCALE GENOMIC DNA]</scope>
    <source>
        <strain evidence="6 7">JCM 10425</strain>
    </source>
</reference>
<dbReference type="SUPFAM" id="SSF51445">
    <property type="entry name" value="(Trans)glycosidases"/>
    <property type="match status" value="1"/>
</dbReference>
<proteinExistence type="inferred from homology"/>
<dbReference type="InterPro" id="IPR050288">
    <property type="entry name" value="Cellulose_deg_GH3"/>
</dbReference>
<dbReference type="InterPro" id="IPR002772">
    <property type="entry name" value="Glyco_hydro_3_C"/>
</dbReference>
<organism evidence="6 7">
    <name type="scientific">Cryptosporangium japonicum</name>
    <dbReference type="NCBI Taxonomy" id="80872"/>
    <lineage>
        <taxon>Bacteria</taxon>
        <taxon>Bacillati</taxon>
        <taxon>Actinomycetota</taxon>
        <taxon>Actinomycetes</taxon>
        <taxon>Cryptosporangiales</taxon>
        <taxon>Cryptosporangiaceae</taxon>
        <taxon>Cryptosporangium</taxon>
    </lineage>
</organism>
<comment type="similarity">
    <text evidence="1 4">Belongs to the glycosyl hydrolase 3 family.</text>
</comment>
<protein>
    <submittedName>
        <fullName evidence="6">Glycoside hydrolase family 3 C-terminal domain-containing protein</fullName>
    </submittedName>
</protein>
<evidence type="ECO:0000256" key="3">
    <source>
        <dbReference type="ARBA" id="ARBA00023277"/>
    </source>
</evidence>
<comment type="caution">
    <text evidence="6">The sequence shown here is derived from an EMBL/GenBank/DDBJ whole genome shotgun (WGS) entry which is preliminary data.</text>
</comment>
<sequence>MTDPLVDKLDLDAKARLTAGRTGWSTEDATAVGLAPVILCDGPLGLVSPTMDERDRSLLLPCGAAVAATWDPAVARALGQVLGAEAVGRGVHGVYSPNLNLPRTGLSGRSFEMYSEDPELTGVLGVAFALGLQSQGVASVVKHLVANDTETARQTMSATLDEVTLREVYLRPFELAVRAGVWGLMTAYNAVNGVPNAEHAQILAIVREEWGFDGLVVSDYYALKRTIEPFLAGTDLEMPGPAIWYGPKIADAVRAGQVPEERLDAAVDRLLRLGARTGALAGGPVVLTEPAPAPTPTLHDAAVASFVLLANDGVLPLAPGRSLAVIGPNAARPTYQGATFGRIHPFDGVATPLDAVRARFGTVVHAPGTAQPEAGPLTGPGVTTPDGRPGLLVEHWRRGEDTPALADVRQSSLFTWFGAVPGVGPTPEIDRVRLSATVTPDLSGVHRLTIGGSGALTLTVDGAHLLDRPAPAPQDLMGAVARSETSGVDVALTAGVPVSVVVDMACTEGRVIALTAGILPPQPGDALADAVAAATTADDVVLVVGDTITATRESRDRETSALPDDQVALIRAVAAVNPRTVVVVNAGRPVDLSWADDVAAVLCAWLPGQGFGTALAAVLAGDREPGGRLPVSIPFADADRPTFGQHLDENSALDYTASEPSGYRGLEHAGTAPRFGLGAGLGYTRFRREDHAVHPTGDGGAVAGVRVTNVGTRPGKEVLQAYVRGPGETWSRLAGFTAVELQPGETRLVRVALPADAFRRWGPGWHVPAGTHTVRLGTSSTAIDVDVTIER</sequence>
<dbReference type="PROSITE" id="PS51820">
    <property type="entry name" value="PA14"/>
    <property type="match status" value="1"/>
</dbReference>
<dbReference type="InterPro" id="IPR001764">
    <property type="entry name" value="Glyco_hydro_3_N"/>
</dbReference>
<dbReference type="InterPro" id="IPR019800">
    <property type="entry name" value="Glyco_hydro_3_AS"/>
</dbReference>
<dbReference type="PANTHER" id="PTHR42715">
    <property type="entry name" value="BETA-GLUCOSIDASE"/>
    <property type="match status" value="1"/>
</dbReference>
<feature type="domain" description="PA14" evidence="5">
    <location>
        <begin position="386"/>
        <end position="533"/>
    </location>
</feature>
<dbReference type="Gene3D" id="2.60.120.260">
    <property type="entry name" value="Galactose-binding domain-like"/>
    <property type="match status" value="1"/>
</dbReference>
<evidence type="ECO:0000256" key="2">
    <source>
        <dbReference type="ARBA" id="ARBA00022801"/>
    </source>
</evidence>
<dbReference type="PANTHER" id="PTHR42715:SF10">
    <property type="entry name" value="BETA-GLUCOSIDASE"/>
    <property type="match status" value="1"/>
</dbReference>
<keyword evidence="3" id="KW-0119">Carbohydrate metabolism</keyword>
<dbReference type="Pfam" id="PF00933">
    <property type="entry name" value="Glyco_hydro_3"/>
    <property type="match status" value="1"/>
</dbReference>
<dbReference type="PRINTS" id="PR00133">
    <property type="entry name" value="GLHYDRLASE3"/>
</dbReference>
<dbReference type="EMBL" id="BAAAGX010000014">
    <property type="protein sequence ID" value="GAA0248609.1"/>
    <property type="molecule type" value="Genomic_DNA"/>
</dbReference>
<evidence type="ECO:0000256" key="1">
    <source>
        <dbReference type="ARBA" id="ARBA00005336"/>
    </source>
</evidence>